<dbReference type="GO" id="GO:0005829">
    <property type="term" value="C:cytosol"/>
    <property type="evidence" value="ECO:0007669"/>
    <property type="project" value="TreeGrafter"/>
</dbReference>
<comment type="catalytic activity">
    <reaction evidence="6 8">
        <text>dCMP + ATP = dCDP + ADP</text>
        <dbReference type="Rhea" id="RHEA:25094"/>
        <dbReference type="ChEBI" id="CHEBI:30616"/>
        <dbReference type="ChEBI" id="CHEBI:57566"/>
        <dbReference type="ChEBI" id="CHEBI:58593"/>
        <dbReference type="ChEBI" id="CHEBI:456216"/>
        <dbReference type="EC" id="2.7.4.25"/>
    </reaction>
</comment>
<reference evidence="10 11" key="1">
    <citation type="submission" date="2019-02" db="EMBL/GenBank/DDBJ databases">
        <title>Deep-cultivation of Planctomycetes and their phenomic and genomic characterization uncovers novel biology.</title>
        <authorList>
            <person name="Wiegand S."/>
            <person name="Jogler M."/>
            <person name="Boedeker C."/>
            <person name="Pinto D."/>
            <person name="Vollmers J."/>
            <person name="Rivas-Marin E."/>
            <person name="Kohn T."/>
            <person name="Peeters S.H."/>
            <person name="Heuer A."/>
            <person name="Rast P."/>
            <person name="Oberbeckmann S."/>
            <person name="Bunk B."/>
            <person name="Jeske O."/>
            <person name="Meyerdierks A."/>
            <person name="Storesund J.E."/>
            <person name="Kallscheuer N."/>
            <person name="Luecker S."/>
            <person name="Lage O.M."/>
            <person name="Pohl T."/>
            <person name="Merkel B.J."/>
            <person name="Hornburger P."/>
            <person name="Mueller R.-W."/>
            <person name="Bruemmer F."/>
            <person name="Labrenz M."/>
            <person name="Spormann A.M."/>
            <person name="Op Den Camp H."/>
            <person name="Overmann J."/>
            <person name="Amann R."/>
            <person name="Jetten M.S.M."/>
            <person name="Mascher T."/>
            <person name="Medema M.H."/>
            <person name="Devos D.P."/>
            <person name="Kaster A.-K."/>
            <person name="Ovreas L."/>
            <person name="Rohde M."/>
            <person name="Galperin M.Y."/>
            <person name="Jogler C."/>
        </authorList>
    </citation>
    <scope>NUCLEOTIDE SEQUENCE [LARGE SCALE GENOMIC DNA]</scope>
    <source>
        <strain evidence="10 11">Pan14r</strain>
    </source>
</reference>
<dbReference type="Gene3D" id="3.40.50.300">
    <property type="entry name" value="P-loop containing nucleotide triphosphate hydrolases"/>
    <property type="match status" value="1"/>
</dbReference>
<dbReference type="InterPro" id="IPR011994">
    <property type="entry name" value="Cytidylate_kinase_dom"/>
</dbReference>
<dbReference type="GO" id="GO:0006220">
    <property type="term" value="P:pyrimidine nucleotide metabolic process"/>
    <property type="evidence" value="ECO:0007669"/>
    <property type="project" value="UniProtKB-UniRule"/>
</dbReference>
<evidence type="ECO:0000256" key="5">
    <source>
        <dbReference type="ARBA" id="ARBA00022840"/>
    </source>
</evidence>
<dbReference type="GO" id="GO:0015949">
    <property type="term" value="P:nucleobase-containing small molecule interconversion"/>
    <property type="evidence" value="ECO:0007669"/>
    <property type="project" value="TreeGrafter"/>
</dbReference>
<feature type="binding site" evidence="8">
    <location>
        <begin position="7"/>
        <end position="15"/>
    </location>
    <ligand>
        <name>ATP</name>
        <dbReference type="ChEBI" id="CHEBI:30616"/>
    </ligand>
</feature>
<accession>A0A5C5Y2V3</accession>
<dbReference type="OrthoDB" id="9807434at2"/>
<evidence type="ECO:0000256" key="6">
    <source>
        <dbReference type="ARBA" id="ARBA00047615"/>
    </source>
</evidence>
<evidence type="ECO:0000256" key="8">
    <source>
        <dbReference type="HAMAP-Rule" id="MF_00238"/>
    </source>
</evidence>
<proteinExistence type="inferred from homology"/>
<evidence type="ECO:0000313" key="10">
    <source>
        <dbReference type="EMBL" id="TWT69129.1"/>
    </source>
</evidence>
<sequence length="224" mass="24614">MIVTIDGPAGAGKSSIARQVADRLAFDFLDTGAMYRAVTLGCLRAGVDFDDVDALEQFAGCLELRWDDQRIFLNGEDVSEEIRQPEVSAAIGRIADLLPLRARLSEMQRQVAEGRDIVTEGRDQGAEVFPHAECKVFLTASPQTRARRRQLQLSETGVDLSIDEILDAQNRRDLEDTTRDVGRLRAADDAIVVNTDCLSSDEVLQAVLEIIHGVLESRTSKTAS</sequence>
<comment type="subcellular location">
    <subcellularLocation>
        <location evidence="8">Cytoplasm</location>
    </subcellularLocation>
</comment>
<dbReference type="InterPro" id="IPR003136">
    <property type="entry name" value="Cytidylate_kin"/>
</dbReference>
<dbReference type="RefSeq" id="WP_146438697.1">
    <property type="nucleotide sequence ID" value="NZ_SJPL01000001.1"/>
</dbReference>
<keyword evidence="11" id="KW-1185">Reference proteome</keyword>
<comment type="catalytic activity">
    <reaction evidence="7 8">
        <text>CMP + ATP = CDP + ADP</text>
        <dbReference type="Rhea" id="RHEA:11600"/>
        <dbReference type="ChEBI" id="CHEBI:30616"/>
        <dbReference type="ChEBI" id="CHEBI:58069"/>
        <dbReference type="ChEBI" id="CHEBI:60377"/>
        <dbReference type="ChEBI" id="CHEBI:456216"/>
        <dbReference type="EC" id="2.7.4.25"/>
    </reaction>
</comment>
<keyword evidence="8" id="KW-0963">Cytoplasm</keyword>
<dbReference type="HAMAP" id="MF_00238">
    <property type="entry name" value="Cytidyl_kinase_type1"/>
    <property type="match status" value="1"/>
</dbReference>
<comment type="similarity">
    <text evidence="1 8">Belongs to the cytidylate kinase family. Type 1 subfamily.</text>
</comment>
<dbReference type="CDD" id="cd02020">
    <property type="entry name" value="CMPK"/>
    <property type="match status" value="1"/>
</dbReference>
<name>A0A5C5Y2V3_9PLAN</name>
<gene>
    <name evidence="8 10" type="primary">cmk</name>
    <name evidence="10" type="ORF">Pan14r_14130</name>
</gene>
<feature type="domain" description="Cytidylate kinase" evidence="9">
    <location>
        <begin position="3"/>
        <end position="212"/>
    </location>
</feature>
<dbReference type="GO" id="GO:0036430">
    <property type="term" value="F:CMP kinase activity"/>
    <property type="evidence" value="ECO:0007669"/>
    <property type="project" value="RHEA"/>
</dbReference>
<dbReference type="AlphaFoldDB" id="A0A5C5Y2V3"/>
<dbReference type="InterPro" id="IPR027417">
    <property type="entry name" value="P-loop_NTPase"/>
</dbReference>
<dbReference type="EC" id="2.7.4.25" evidence="8"/>
<evidence type="ECO:0000256" key="4">
    <source>
        <dbReference type="ARBA" id="ARBA00022777"/>
    </source>
</evidence>
<keyword evidence="3 8" id="KW-0547">Nucleotide-binding</keyword>
<organism evidence="10 11">
    <name type="scientific">Crateriforma conspicua</name>
    <dbReference type="NCBI Taxonomy" id="2527996"/>
    <lineage>
        <taxon>Bacteria</taxon>
        <taxon>Pseudomonadati</taxon>
        <taxon>Planctomycetota</taxon>
        <taxon>Planctomycetia</taxon>
        <taxon>Planctomycetales</taxon>
        <taxon>Planctomycetaceae</taxon>
        <taxon>Crateriforma</taxon>
    </lineage>
</organism>
<protein>
    <recommendedName>
        <fullName evidence="8">Cytidylate kinase</fullName>
        <shortName evidence="8">CK</shortName>
        <ecNumber evidence="8">2.7.4.25</ecNumber>
    </recommendedName>
    <alternativeName>
        <fullName evidence="8">Cytidine monophosphate kinase</fullName>
        <shortName evidence="8">CMP kinase</shortName>
    </alternativeName>
</protein>
<dbReference type="Pfam" id="PF02224">
    <property type="entry name" value="Cytidylate_kin"/>
    <property type="match status" value="1"/>
</dbReference>
<evidence type="ECO:0000256" key="7">
    <source>
        <dbReference type="ARBA" id="ARBA00048478"/>
    </source>
</evidence>
<evidence type="ECO:0000259" key="9">
    <source>
        <dbReference type="Pfam" id="PF02224"/>
    </source>
</evidence>
<comment type="caution">
    <text evidence="10">The sequence shown here is derived from an EMBL/GenBank/DDBJ whole genome shotgun (WGS) entry which is preliminary data.</text>
</comment>
<dbReference type="NCBIfam" id="TIGR00017">
    <property type="entry name" value="cmk"/>
    <property type="match status" value="1"/>
</dbReference>
<keyword evidence="4 8" id="KW-0418">Kinase</keyword>
<dbReference type="Proteomes" id="UP000317238">
    <property type="component" value="Unassembled WGS sequence"/>
</dbReference>
<dbReference type="SUPFAM" id="SSF52540">
    <property type="entry name" value="P-loop containing nucleoside triphosphate hydrolases"/>
    <property type="match status" value="1"/>
</dbReference>
<keyword evidence="5 8" id="KW-0067">ATP-binding</keyword>
<evidence type="ECO:0000313" key="11">
    <source>
        <dbReference type="Proteomes" id="UP000317238"/>
    </source>
</evidence>
<dbReference type="GO" id="GO:0005524">
    <property type="term" value="F:ATP binding"/>
    <property type="evidence" value="ECO:0007669"/>
    <property type="project" value="UniProtKB-UniRule"/>
</dbReference>
<keyword evidence="2 8" id="KW-0808">Transferase</keyword>
<dbReference type="GO" id="GO:0036431">
    <property type="term" value="F:dCMP kinase activity"/>
    <property type="evidence" value="ECO:0007669"/>
    <property type="project" value="InterPro"/>
</dbReference>
<evidence type="ECO:0000256" key="1">
    <source>
        <dbReference type="ARBA" id="ARBA00009427"/>
    </source>
</evidence>
<dbReference type="PANTHER" id="PTHR21299">
    <property type="entry name" value="CYTIDYLATE KINASE/PANTOATE-BETA-ALANINE LIGASE"/>
    <property type="match status" value="1"/>
</dbReference>
<dbReference type="EMBL" id="SJPL01000001">
    <property type="protein sequence ID" value="TWT69129.1"/>
    <property type="molecule type" value="Genomic_DNA"/>
</dbReference>
<evidence type="ECO:0000256" key="2">
    <source>
        <dbReference type="ARBA" id="ARBA00022679"/>
    </source>
</evidence>
<dbReference type="PANTHER" id="PTHR21299:SF2">
    <property type="entry name" value="CYTIDYLATE KINASE"/>
    <property type="match status" value="1"/>
</dbReference>
<evidence type="ECO:0000256" key="3">
    <source>
        <dbReference type="ARBA" id="ARBA00022741"/>
    </source>
</evidence>